<dbReference type="InterPro" id="IPR043502">
    <property type="entry name" value="DNA/RNA_pol_sf"/>
</dbReference>
<dbReference type="PROSITE" id="PS50878">
    <property type="entry name" value="RT_POL"/>
    <property type="match status" value="1"/>
</dbReference>
<dbReference type="EMBL" id="CACRXK020010234">
    <property type="protein sequence ID" value="CAB4018957.1"/>
    <property type="molecule type" value="Genomic_DNA"/>
</dbReference>
<gene>
    <name evidence="1" type="ORF">PACLA_8A088448</name>
</gene>
<dbReference type="Pfam" id="PF00078">
    <property type="entry name" value="RVT_1"/>
    <property type="match status" value="1"/>
</dbReference>
<accession>A0A6S7IMI6</accession>
<dbReference type="OrthoDB" id="426210at2759"/>
<dbReference type="AlphaFoldDB" id="A0A6S7IMI6"/>
<reference evidence="1" key="1">
    <citation type="submission" date="2020-04" db="EMBL/GenBank/DDBJ databases">
        <authorList>
            <person name="Alioto T."/>
            <person name="Alioto T."/>
            <person name="Gomez Garrido J."/>
        </authorList>
    </citation>
    <scope>NUCLEOTIDE SEQUENCE</scope>
    <source>
        <strain evidence="1">A484AB</strain>
    </source>
</reference>
<dbReference type="SUPFAM" id="SSF56672">
    <property type="entry name" value="DNA/RNA polymerases"/>
    <property type="match status" value="1"/>
</dbReference>
<keyword evidence="2" id="KW-1185">Reference proteome</keyword>
<protein>
    <submittedName>
        <fullName evidence="1">Uncharacterized protein</fullName>
    </submittedName>
</protein>
<proteinExistence type="predicted"/>
<dbReference type="Proteomes" id="UP001152795">
    <property type="component" value="Unassembled WGS sequence"/>
</dbReference>
<feature type="non-terminal residue" evidence="1">
    <location>
        <position position="423"/>
    </location>
</feature>
<sequence length="423" mass="47597">SVKITANFLRDNQSFITDSRDKANLLNSFFHSVFSPAQATTTTSNLPFSSDTALSNIQLTENEVFKALDGLDPSKACGPAGIPGKVLKMTANIIAPSLCYIYNLSLSQGVVPACWKLANVSPVFKKDDPTLASNYRPISLLSIISKTFERCVYNHCYPHLSPHFYYLQHGFLRGISTVTQLLHVYQEILDLLAGGKEVDAIHLDLSKAFDRVQHHMLLYKLEQYGISGSLLQWFRSYLSDRYQRVALDGNLSDWLPVTSGVPQGSILGPLLFLVYINDMPEYVGQGSSNQLNRYSKVLDSRLGRAQPKDLPTCHKYTWSKAQPLNMSSTGDLYKQPKLLWISQPVAIDLSSRKKVNFPIPHDWDDEGPTIDIWYTIPIYVALISCIMLVYCAILTCRTHSKAGNQPGNKRTFTFRIPRTRFFV</sequence>
<evidence type="ECO:0000313" key="1">
    <source>
        <dbReference type="EMBL" id="CAB4018957.1"/>
    </source>
</evidence>
<name>A0A6S7IMI6_PARCT</name>
<comment type="caution">
    <text evidence="1">The sequence shown here is derived from an EMBL/GenBank/DDBJ whole genome shotgun (WGS) entry which is preliminary data.</text>
</comment>
<dbReference type="CDD" id="cd01650">
    <property type="entry name" value="RT_nLTR_like"/>
    <property type="match status" value="1"/>
</dbReference>
<organism evidence="1 2">
    <name type="scientific">Paramuricea clavata</name>
    <name type="common">Red gorgonian</name>
    <name type="synonym">Violescent sea-whip</name>
    <dbReference type="NCBI Taxonomy" id="317549"/>
    <lineage>
        <taxon>Eukaryota</taxon>
        <taxon>Metazoa</taxon>
        <taxon>Cnidaria</taxon>
        <taxon>Anthozoa</taxon>
        <taxon>Octocorallia</taxon>
        <taxon>Malacalcyonacea</taxon>
        <taxon>Plexauridae</taxon>
        <taxon>Paramuricea</taxon>
    </lineage>
</organism>
<dbReference type="PANTHER" id="PTHR19446">
    <property type="entry name" value="REVERSE TRANSCRIPTASES"/>
    <property type="match status" value="1"/>
</dbReference>
<dbReference type="InterPro" id="IPR000477">
    <property type="entry name" value="RT_dom"/>
</dbReference>
<evidence type="ECO:0000313" key="2">
    <source>
        <dbReference type="Proteomes" id="UP001152795"/>
    </source>
</evidence>